<dbReference type="InterPro" id="IPR046336">
    <property type="entry name" value="Lon_prtase_N_sf"/>
</dbReference>
<name>A0A0H3FZM0_ZYMMA</name>
<dbReference type="AlphaFoldDB" id="A0A0H3FZM0"/>
<proteinExistence type="predicted"/>
<dbReference type="SUPFAM" id="SSF88697">
    <property type="entry name" value="PUA domain-like"/>
    <property type="match status" value="1"/>
</dbReference>
<evidence type="ECO:0000313" key="2">
    <source>
        <dbReference type="EMBL" id="AEH63255.1"/>
    </source>
</evidence>
<dbReference type="Gene3D" id="2.30.130.40">
    <property type="entry name" value="LON domain-like"/>
    <property type="match status" value="1"/>
</dbReference>
<dbReference type="InterPro" id="IPR003111">
    <property type="entry name" value="Lon_prtase_N"/>
</dbReference>
<organism evidence="2 3">
    <name type="scientific">Zymomonas mobilis subsp. mobilis (strain ATCC 10988 / DSM 424 / LMG 404 / NCIMB 8938 / NRRL B-806 / ZM1)</name>
    <dbReference type="NCBI Taxonomy" id="555217"/>
    <lineage>
        <taxon>Bacteria</taxon>
        <taxon>Pseudomonadati</taxon>
        <taxon>Pseudomonadota</taxon>
        <taxon>Alphaproteobacteria</taxon>
        <taxon>Sphingomonadales</taxon>
        <taxon>Zymomonadaceae</taxon>
        <taxon>Zymomonas</taxon>
    </lineage>
</organism>
<evidence type="ECO:0000259" key="1">
    <source>
        <dbReference type="PROSITE" id="PS51787"/>
    </source>
</evidence>
<reference evidence="2 3" key="1">
    <citation type="journal article" date="2011" name="J. Bacteriol.">
        <title>Genome sequence of the ethanol-producing Zymomonas mobilis subsp. mobilis lectotype strain ATCC 10988.</title>
        <authorList>
            <person name="Pappas K.M."/>
            <person name="Kouvelis V.N."/>
            <person name="Saunders E."/>
            <person name="Brettin T.S."/>
            <person name="Bruce D."/>
            <person name="Detter C."/>
            <person name="Balakireva M."/>
            <person name="Han C.S."/>
            <person name="Savvakis G."/>
            <person name="Kyrpides N.C."/>
            <person name="Typas M.A."/>
        </authorList>
    </citation>
    <scope>NUCLEOTIDE SEQUENCE [LARGE SCALE GENOMIC DNA]</scope>
    <source>
        <strain evidence="3">ATCC 10988 / DSM 424 / CCUG 17860 / LMG 404 / NCIMB 8938 / NRRL B-806 / ZM1</strain>
    </source>
</reference>
<dbReference type="EMBL" id="CP002850">
    <property type="protein sequence ID" value="AEH63255.1"/>
    <property type="molecule type" value="Genomic_DNA"/>
</dbReference>
<dbReference type="PROSITE" id="PS51787">
    <property type="entry name" value="LON_N"/>
    <property type="match status" value="1"/>
</dbReference>
<dbReference type="KEGG" id="zmm:Zmob_1435"/>
<accession>A0A0H3FZM0</accession>
<evidence type="ECO:0000313" key="3">
    <source>
        <dbReference type="Proteomes" id="UP000001494"/>
    </source>
</evidence>
<dbReference type="Pfam" id="PF02190">
    <property type="entry name" value="LON_substr_bdg"/>
    <property type="match status" value="1"/>
</dbReference>
<sequence length="214" mass="24195">MTINSFTIPIFPLPGIVLFPRSILHLHVFALPYRTLVSNALVRDRRIGIIQPKLGVGESLKRETPLYSVGSIGQIVEAEALDDGCFNLVLEGISRFNLIREVESDTPFRQVEATFEGFDDKKLPQALELAQRCQIEERAHWFAQTQGLNIDWQSADQLDDESLMNNIIQLSPFDTGIKQALLESTDLTERADLLMSALNFFGHQQGEDRKMTLH</sequence>
<dbReference type="SMART" id="SM00464">
    <property type="entry name" value="LON"/>
    <property type="match status" value="1"/>
</dbReference>
<dbReference type="RefSeq" id="WP_011241452.1">
    <property type="nucleotide sequence ID" value="NC_017262.1"/>
</dbReference>
<dbReference type="OrthoDB" id="9806457at2"/>
<dbReference type="PANTHER" id="PTHR46732">
    <property type="entry name" value="ATP-DEPENDENT PROTEASE LA (LON) DOMAIN PROTEIN"/>
    <property type="match status" value="1"/>
</dbReference>
<dbReference type="InterPro" id="IPR015947">
    <property type="entry name" value="PUA-like_sf"/>
</dbReference>
<protein>
    <submittedName>
        <fullName evidence="2">Peptidase S16 lon domain protein</fullName>
    </submittedName>
</protein>
<dbReference type="HOGENOM" id="CLU_048359_2_1_5"/>
<feature type="domain" description="Lon N-terminal" evidence="1">
    <location>
        <begin position="8"/>
        <end position="202"/>
    </location>
</feature>
<gene>
    <name evidence="2" type="ordered locus">Zmob_1435</name>
</gene>
<dbReference type="Proteomes" id="UP000001494">
    <property type="component" value="Chromosome"/>
</dbReference>
<dbReference type="PANTHER" id="PTHR46732:SF8">
    <property type="entry name" value="ATP-DEPENDENT PROTEASE LA (LON) DOMAIN PROTEIN"/>
    <property type="match status" value="1"/>
</dbReference>
<dbReference type="GeneID" id="79904968"/>
<dbReference type="eggNOG" id="COG2802">
    <property type="taxonomic scope" value="Bacteria"/>
</dbReference>